<reference evidence="1" key="1">
    <citation type="submission" date="2020-02" db="EMBL/GenBank/DDBJ databases">
        <authorList>
            <person name="Meier V. D."/>
        </authorList>
    </citation>
    <scope>NUCLEOTIDE SEQUENCE</scope>
    <source>
        <strain evidence="1">AVDCRST_MAG93</strain>
    </source>
</reference>
<dbReference type="AlphaFoldDB" id="A0A6J4IGL6"/>
<protein>
    <submittedName>
        <fullName evidence="1">Uncharacterized protein</fullName>
    </submittedName>
</protein>
<accession>A0A6J4IGL6</accession>
<dbReference type="EMBL" id="CADCTR010000582">
    <property type="protein sequence ID" value="CAA9250284.1"/>
    <property type="molecule type" value="Genomic_DNA"/>
</dbReference>
<feature type="non-terminal residue" evidence="1">
    <location>
        <position position="59"/>
    </location>
</feature>
<feature type="non-terminal residue" evidence="1">
    <location>
        <position position="1"/>
    </location>
</feature>
<gene>
    <name evidence="1" type="ORF">AVDCRST_MAG93-1719</name>
</gene>
<proteinExistence type="predicted"/>
<organism evidence="1">
    <name type="scientific">uncultured Chloroflexia bacterium</name>
    <dbReference type="NCBI Taxonomy" id="1672391"/>
    <lineage>
        <taxon>Bacteria</taxon>
        <taxon>Bacillati</taxon>
        <taxon>Chloroflexota</taxon>
        <taxon>Chloroflexia</taxon>
        <taxon>environmental samples</taxon>
    </lineage>
</organism>
<name>A0A6J4IGL6_9CHLR</name>
<sequence>CGGKGGRLTLRLRLDRHRMSATGRKQILSVAFRGIFRIIAPAPPHCSFLRLMRLQTRRP</sequence>
<evidence type="ECO:0000313" key="1">
    <source>
        <dbReference type="EMBL" id="CAA9250284.1"/>
    </source>
</evidence>